<dbReference type="Proteomes" id="UP000789860">
    <property type="component" value="Unassembled WGS sequence"/>
</dbReference>
<gene>
    <name evidence="1" type="ORF">SCALOS_LOCUS8207</name>
</gene>
<comment type="caution">
    <text evidence="1">The sequence shown here is derived from an EMBL/GenBank/DDBJ whole genome shotgun (WGS) entry which is preliminary data.</text>
</comment>
<evidence type="ECO:0000313" key="1">
    <source>
        <dbReference type="EMBL" id="CAG8637698.1"/>
    </source>
</evidence>
<feature type="non-terminal residue" evidence="1">
    <location>
        <position position="1"/>
    </location>
</feature>
<protein>
    <submittedName>
        <fullName evidence="1">2394_t:CDS:1</fullName>
    </submittedName>
</protein>
<keyword evidence="2" id="KW-1185">Reference proteome</keyword>
<sequence>LYIRASNVSKDNYLHKIFPLDAEQPSRRFTQYLERRDTLANSESNTLSSKYPCKTFMSNLFDHISNFSEKFDLPIIISETKDVFLSSMEHSPDSSQATTQDQNIENDYGTSISRSDKLNQQLEQFKNRTTDDHEITVQSADIDLDGFTSMDPLIGSSSNVGRNKNKSKAKSIVETIHRQPSTITNPESLDSPQDDEVIVELNKNKSQSNKRNSGASRQGGWSQNELNYLIKGMEKYGTSWSSIEKKYGGSKGPLKKRTQMHMKDKARSELKRRLRSGLSPGIFGKEQRKSTGE</sequence>
<reference evidence="1" key="1">
    <citation type="submission" date="2021-06" db="EMBL/GenBank/DDBJ databases">
        <authorList>
            <person name="Kallberg Y."/>
            <person name="Tangrot J."/>
            <person name="Rosling A."/>
        </authorList>
    </citation>
    <scope>NUCLEOTIDE SEQUENCE</scope>
    <source>
        <strain evidence="1">AU212A</strain>
    </source>
</reference>
<evidence type="ECO:0000313" key="2">
    <source>
        <dbReference type="Proteomes" id="UP000789860"/>
    </source>
</evidence>
<organism evidence="1 2">
    <name type="scientific">Scutellospora calospora</name>
    <dbReference type="NCBI Taxonomy" id="85575"/>
    <lineage>
        <taxon>Eukaryota</taxon>
        <taxon>Fungi</taxon>
        <taxon>Fungi incertae sedis</taxon>
        <taxon>Mucoromycota</taxon>
        <taxon>Glomeromycotina</taxon>
        <taxon>Glomeromycetes</taxon>
        <taxon>Diversisporales</taxon>
        <taxon>Gigasporaceae</taxon>
        <taxon>Scutellospora</taxon>
    </lineage>
</organism>
<name>A0ACA9N8H4_9GLOM</name>
<accession>A0ACA9N8H4</accession>
<dbReference type="EMBL" id="CAJVPM010020941">
    <property type="protein sequence ID" value="CAG8637698.1"/>
    <property type="molecule type" value="Genomic_DNA"/>
</dbReference>
<proteinExistence type="predicted"/>